<organism evidence="1 2">
    <name type="scientific">Armillaria ostoyae</name>
    <name type="common">Armillaria root rot fungus</name>
    <dbReference type="NCBI Taxonomy" id="47428"/>
    <lineage>
        <taxon>Eukaryota</taxon>
        <taxon>Fungi</taxon>
        <taxon>Dikarya</taxon>
        <taxon>Basidiomycota</taxon>
        <taxon>Agaricomycotina</taxon>
        <taxon>Agaricomycetes</taxon>
        <taxon>Agaricomycetidae</taxon>
        <taxon>Agaricales</taxon>
        <taxon>Marasmiineae</taxon>
        <taxon>Physalacriaceae</taxon>
        <taxon>Armillaria</taxon>
    </lineage>
</organism>
<proteinExistence type="predicted"/>
<evidence type="ECO:0000313" key="2">
    <source>
        <dbReference type="Proteomes" id="UP000219338"/>
    </source>
</evidence>
<reference evidence="2" key="1">
    <citation type="journal article" date="2017" name="Nat. Ecol. Evol.">
        <title>Genome expansion and lineage-specific genetic innovations in the forest pathogenic fungi Armillaria.</title>
        <authorList>
            <person name="Sipos G."/>
            <person name="Prasanna A.N."/>
            <person name="Walter M.C."/>
            <person name="O'Connor E."/>
            <person name="Balint B."/>
            <person name="Krizsan K."/>
            <person name="Kiss B."/>
            <person name="Hess J."/>
            <person name="Varga T."/>
            <person name="Slot J."/>
            <person name="Riley R."/>
            <person name="Boka B."/>
            <person name="Rigling D."/>
            <person name="Barry K."/>
            <person name="Lee J."/>
            <person name="Mihaltcheva S."/>
            <person name="LaButti K."/>
            <person name="Lipzen A."/>
            <person name="Waldron R."/>
            <person name="Moloney N.M."/>
            <person name="Sperisen C."/>
            <person name="Kredics L."/>
            <person name="Vagvoelgyi C."/>
            <person name="Patrignani A."/>
            <person name="Fitzpatrick D."/>
            <person name="Nagy I."/>
            <person name="Doyle S."/>
            <person name="Anderson J.B."/>
            <person name="Grigoriev I.V."/>
            <person name="Gueldener U."/>
            <person name="Muensterkoetter M."/>
            <person name="Nagy L.G."/>
        </authorList>
    </citation>
    <scope>NUCLEOTIDE SEQUENCE [LARGE SCALE GENOMIC DNA]</scope>
    <source>
        <strain evidence="2">C18/9</strain>
    </source>
</reference>
<keyword evidence="2" id="KW-1185">Reference proteome</keyword>
<evidence type="ECO:0000313" key="1">
    <source>
        <dbReference type="EMBL" id="SJK99286.1"/>
    </source>
</evidence>
<dbReference type="OrthoDB" id="3033142at2759"/>
<dbReference type="AlphaFoldDB" id="A0A284QS43"/>
<name>A0A284QS43_ARMOS</name>
<dbReference type="EMBL" id="FUEG01000002">
    <property type="protein sequence ID" value="SJK99286.1"/>
    <property type="molecule type" value="Genomic_DNA"/>
</dbReference>
<protein>
    <submittedName>
        <fullName evidence="1">Uncharacterized protein</fullName>
    </submittedName>
</protein>
<accession>A0A284QS43</accession>
<gene>
    <name evidence="1" type="ORF">ARMOST_02577</name>
</gene>
<dbReference type="Proteomes" id="UP000219338">
    <property type="component" value="Unassembled WGS sequence"/>
</dbReference>
<sequence>MGIRDAIGKLSAAELFSSRTAIPKVKQAMKKSLNGKVFMQKVGRSARNKAKQVHCTWTVFYHTQVKDGNPYDIPEKISPESAMPPCGKSITLHIPAYTHLIPSQLCRICSLLGSVYRRSARPLSCQEYNPRFVCQVCSIWRREALRTVTPDVHQQVLTYIDSEDLKEIAPLSTDEREKFYLGATDFEIMAHGIFKDTEGFRTARIEALMWRDHEFHVLPNPGDPHSPITDTHQNTPAQGTSQKYRYLQRVPSHARDTLSHPFPVSLIITMAIEDNIFPHIKTTNDVFHPRNPPTAHHK</sequence>